<dbReference type="GO" id="GO:0010890">
    <property type="term" value="P:positive regulation of triglyceride storage"/>
    <property type="evidence" value="ECO:0007669"/>
    <property type="project" value="TreeGrafter"/>
</dbReference>
<comment type="caution">
    <text evidence="4">The sequence shown here is derived from an EMBL/GenBank/DDBJ whole genome shotgun (WGS) entry which is preliminary data.</text>
</comment>
<dbReference type="InterPro" id="IPR004279">
    <property type="entry name" value="Perilipin"/>
</dbReference>
<organism evidence="4 5">
    <name type="scientific">Tenebrio molitor</name>
    <name type="common">Yellow mealworm beetle</name>
    <dbReference type="NCBI Taxonomy" id="7067"/>
    <lineage>
        <taxon>Eukaryota</taxon>
        <taxon>Metazoa</taxon>
        <taxon>Ecdysozoa</taxon>
        <taxon>Arthropoda</taxon>
        <taxon>Hexapoda</taxon>
        <taxon>Insecta</taxon>
        <taxon>Pterygota</taxon>
        <taxon>Neoptera</taxon>
        <taxon>Endopterygota</taxon>
        <taxon>Coleoptera</taxon>
        <taxon>Polyphaga</taxon>
        <taxon>Cucujiformia</taxon>
        <taxon>Tenebrionidae</taxon>
        <taxon>Tenebrio</taxon>
    </lineage>
</organism>
<evidence type="ECO:0000313" key="4">
    <source>
        <dbReference type="EMBL" id="KAH0810836.1"/>
    </source>
</evidence>
<dbReference type="AlphaFoldDB" id="A0A8J6HAQ1"/>
<gene>
    <name evidence="4" type="ORF">GEV33_011955</name>
</gene>
<sequence length="315" mass="34860">MEQKIPSIGLPPEMIYWNTKQYVTDVSSKIVRPVLKRADSVKQIGNTVLSSKYTAFAADTLDGALDVADKYVEKYLPASVYDDQIQNEPEINSSVDGPAAKAMHTIHHVGQISGKLQRRLTKRTLAEAKALKEHSAEAINVLIYVAELVATDPKLALAKGKELWDSLSKDEPENQARPENLEQLIVLLTRESARRIVHLINFTSGILSKIPKNVANSIQATISKFLHLADTMAKSVHMEGVQRALVTSLKYQAHHFTILLKQLNIYITDLLDNVAQSLSVASELPKTALEVPKIKVQLRAVNRIKNSNGVDSNSN</sequence>
<keyword evidence="5" id="KW-1185">Reference proteome</keyword>
<dbReference type="Proteomes" id="UP000719412">
    <property type="component" value="Unassembled WGS sequence"/>
</dbReference>
<dbReference type="PANTHER" id="PTHR14024:SF49">
    <property type="entry name" value="LIPID STORAGE DROPLETS SURFACE-BINDING PROTEIN 1"/>
    <property type="match status" value="1"/>
</dbReference>
<comment type="subcellular location">
    <subcellularLocation>
        <location evidence="1">Lipid droplet</location>
    </subcellularLocation>
</comment>
<proteinExistence type="inferred from homology"/>
<keyword evidence="3" id="KW-0551">Lipid droplet</keyword>
<reference evidence="4" key="2">
    <citation type="submission" date="2021-08" db="EMBL/GenBank/DDBJ databases">
        <authorList>
            <person name="Eriksson T."/>
        </authorList>
    </citation>
    <scope>NUCLEOTIDE SEQUENCE</scope>
    <source>
        <strain evidence="4">Stoneville</strain>
        <tissue evidence="4">Whole head</tissue>
    </source>
</reference>
<protein>
    <submittedName>
        <fullName evidence="4">Uncharacterized protein</fullName>
    </submittedName>
</protein>
<dbReference type="PANTHER" id="PTHR14024">
    <property type="entry name" value="PERILIPIN"/>
    <property type="match status" value="1"/>
</dbReference>
<reference evidence="4" key="1">
    <citation type="journal article" date="2020" name="J Insects Food Feed">
        <title>The yellow mealworm (Tenebrio molitor) genome: a resource for the emerging insects as food and feed industry.</title>
        <authorList>
            <person name="Eriksson T."/>
            <person name="Andere A."/>
            <person name="Kelstrup H."/>
            <person name="Emery V."/>
            <person name="Picard C."/>
        </authorList>
    </citation>
    <scope>NUCLEOTIDE SEQUENCE</scope>
    <source>
        <strain evidence="4">Stoneville</strain>
        <tissue evidence="4">Whole head</tissue>
    </source>
</reference>
<accession>A0A8J6HAQ1</accession>
<dbReference type="GO" id="GO:0005829">
    <property type="term" value="C:cytosol"/>
    <property type="evidence" value="ECO:0007669"/>
    <property type="project" value="TreeGrafter"/>
</dbReference>
<evidence type="ECO:0000256" key="2">
    <source>
        <dbReference type="ARBA" id="ARBA00006311"/>
    </source>
</evidence>
<dbReference type="Pfam" id="PF03036">
    <property type="entry name" value="Perilipin"/>
    <property type="match status" value="1"/>
</dbReference>
<dbReference type="EMBL" id="JABDTM020027233">
    <property type="protein sequence ID" value="KAH0810836.1"/>
    <property type="molecule type" value="Genomic_DNA"/>
</dbReference>
<evidence type="ECO:0000256" key="1">
    <source>
        <dbReference type="ARBA" id="ARBA00004502"/>
    </source>
</evidence>
<evidence type="ECO:0000256" key="3">
    <source>
        <dbReference type="ARBA" id="ARBA00022677"/>
    </source>
</evidence>
<dbReference type="GO" id="GO:0005811">
    <property type="term" value="C:lipid droplet"/>
    <property type="evidence" value="ECO:0007669"/>
    <property type="project" value="UniProtKB-SubCell"/>
</dbReference>
<evidence type="ECO:0000313" key="5">
    <source>
        <dbReference type="Proteomes" id="UP000719412"/>
    </source>
</evidence>
<name>A0A8J6HAQ1_TENMO</name>
<dbReference type="GO" id="GO:0019915">
    <property type="term" value="P:lipid storage"/>
    <property type="evidence" value="ECO:0007669"/>
    <property type="project" value="TreeGrafter"/>
</dbReference>
<comment type="similarity">
    <text evidence="2">Belongs to the perilipin family.</text>
</comment>